<evidence type="ECO:0000256" key="3">
    <source>
        <dbReference type="SAM" id="Phobius"/>
    </source>
</evidence>
<keyword evidence="3" id="KW-0812">Transmembrane</keyword>
<evidence type="ECO:0000313" key="5">
    <source>
        <dbReference type="EMBL" id="PMQ19280.1"/>
    </source>
</evidence>
<dbReference type="AlphaFoldDB" id="A0A2N7RZG5"/>
<dbReference type="RefSeq" id="WP_102598511.1">
    <property type="nucleotide sequence ID" value="NZ_PNQX01000002.1"/>
</dbReference>
<keyword evidence="1" id="KW-1188">Viral release from host cell</keyword>
<evidence type="ECO:0000256" key="2">
    <source>
        <dbReference type="SAM" id="MobiDB-lite"/>
    </source>
</evidence>
<name>A0A2N7RZG5_9MICC</name>
<evidence type="ECO:0000259" key="4">
    <source>
        <dbReference type="Pfam" id="PF10145"/>
    </source>
</evidence>
<organism evidence="5 6">
    <name type="scientific">Glutamicibacter arilaitensis</name>
    <dbReference type="NCBI Taxonomy" id="256701"/>
    <lineage>
        <taxon>Bacteria</taxon>
        <taxon>Bacillati</taxon>
        <taxon>Actinomycetota</taxon>
        <taxon>Actinomycetes</taxon>
        <taxon>Micrococcales</taxon>
        <taxon>Micrococcaceae</taxon>
        <taxon>Glutamicibacter</taxon>
    </lineage>
</organism>
<feature type="transmembrane region" description="Helical" evidence="3">
    <location>
        <begin position="374"/>
        <end position="394"/>
    </location>
</feature>
<evidence type="ECO:0000256" key="1">
    <source>
        <dbReference type="ARBA" id="ARBA00022612"/>
    </source>
</evidence>
<protein>
    <submittedName>
        <fullName evidence="5">Phage tail tape measure protein</fullName>
    </submittedName>
</protein>
<accession>A0A2N7RZG5</accession>
<gene>
    <name evidence="5" type="ORF">CIK84_11255</name>
</gene>
<sequence length="781" mass="80732">MAGSGVDIAQAYVHLIPSMEGAQGTIADVLTPGANKAGEQAGKSAGGKFSGSFKKGLVALGAAAAVTGAFAGMWKIGDTFDQMANSIRVGTGATGDDLEGLVQVAKNVGKTVPNEFGDIGTAVADINTRMGLSGETMETVAAQYLQAGNILGEAVDVGKTSAAFSAFKIEGDDVSKSMDHLFQVSQATGVGMNDLASQVSENAPAVQALGFSFEETAVLIGSLDKAGLNSTQVMSSMSRGLVNLAKDGEEPAEAFQRVQSEIGGFIESGDKAAALDLASEVFGTRGASQFIGALESGAINMDDLGKAAGQTADTILGTAEETMSFGQQWDVVKNNATLALEPLASGIFSTISTALTDMMPSIQAFGAWLGENQWVLGIVAGIIGVTLVAAVVAWTTSIWAANAALLASPITWIVLGLVALVAGIVYLATQTEFFQTIWDAVWGFIQTSIQVAGDFIGSTLTWISDTWSAVWSAVSSFAQSVWDAITGFISSAITGVQTVISNVVSAISATWSSVWNTIKTVASAVWAGIVAFVTGYINAVKLVISTVINAIKTVWSNVWNGIKGVAKSVWEGIVGFVKTYINNVKTNISNILNTIKSIWSSGWNFVKTTVSNIWDGIMGFFSGAVSTVSGIFGRIGDAIMTPFRNAFNSIAGFWNNTVGKISFTIPDWVPGVGGSGWSVPNIPMLAKGGVVTKPTLAVVGEAGPEAVIPLSKLSQHVPEGGGGGMASGDVDRIIYALQKLAERPVEVQADIGVSDISQGLYARGSNSNRSNGKVSLGGPVS</sequence>
<dbReference type="Gene3D" id="1.20.120.20">
    <property type="entry name" value="Apolipoprotein"/>
    <property type="match status" value="2"/>
</dbReference>
<dbReference type="Proteomes" id="UP000235739">
    <property type="component" value="Unassembled WGS sequence"/>
</dbReference>
<dbReference type="NCBIfam" id="TIGR01760">
    <property type="entry name" value="tape_meas_TP901"/>
    <property type="match status" value="1"/>
</dbReference>
<dbReference type="EMBL" id="PNQX01000002">
    <property type="protein sequence ID" value="PMQ19280.1"/>
    <property type="molecule type" value="Genomic_DNA"/>
</dbReference>
<comment type="caution">
    <text evidence="5">The sequence shown here is derived from an EMBL/GenBank/DDBJ whole genome shotgun (WGS) entry which is preliminary data.</text>
</comment>
<keyword evidence="3" id="KW-1133">Transmembrane helix</keyword>
<dbReference type="PANTHER" id="PTHR37813">
    <property type="entry name" value="FELS-2 PROPHAGE PROTEIN"/>
    <property type="match status" value="1"/>
</dbReference>
<feature type="compositionally biased region" description="Polar residues" evidence="2">
    <location>
        <begin position="764"/>
        <end position="773"/>
    </location>
</feature>
<dbReference type="Pfam" id="PF10145">
    <property type="entry name" value="PhageMin_Tail"/>
    <property type="match status" value="1"/>
</dbReference>
<keyword evidence="3" id="KW-0472">Membrane</keyword>
<evidence type="ECO:0000313" key="6">
    <source>
        <dbReference type="Proteomes" id="UP000235739"/>
    </source>
</evidence>
<feature type="region of interest" description="Disordered" evidence="2">
    <location>
        <begin position="762"/>
        <end position="781"/>
    </location>
</feature>
<feature type="transmembrane region" description="Helical" evidence="3">
    <location>
        <begin position="406"/>
        <end position="428"/>
    </location>
</feature>
<dbReference type="InterPro" id="IPR010090">
    <property type="entry name" value="Phage_tape_meas"/>
</dbReference>
<proteinExistence type="predicted"/>
<reference evidence="5 6" key="1">
    <citation type="journal article" date="2017" name="Elife">
        <title>Extensive horizontal gene transfer in cheese-associated bacteria.</title>
        <authorList>
            <person name="Bonham K.S."/>
            <person name="Wolfe B.E."/>
            <person name="Dutton R.J."/>
        </authorList>
    </citation>
    <scope>NUCLEOTIDE SEQUENCE [LARGE SCALE GENOMIC DNA]</scope>
    <source>
        <strain evidence="5 6">JB182</strain>
    </source>
</reference>
<feature type="domain" description="Phage tail tape measure protein" evidence="4">
    <location>
        <begin position="104"/>
        <end position="306"/>
    </location>
</feature>
<dbReference type="PANTHER" id="PTHR37813:SF1">
    <property type="entry name" value="FELS-2 PROPHAGE PROTEIN"/>
    <property type="match status" value="1"/>
</dbReference>